<organism evidence="3 4">
    <name type="scientific">Zasmidium cellare ATCC 36951</name>
    <dbReference type="NCBI Taxonomy" id="1080233"/>
    <lineage>
        <taxon>Eukaryota</taxon>
        <taxon>Fungi</taxon>
        <taxon>Dikarya</taxon>
        <taxon>Ascomycota</taxon>
        <taxon>Pezizomycotina</taxon>
        <taxon>Dothideomycetes</taxon>
        <taxon>Dothideomycetidae</taxon>
        <taxon>Mycosphaerellales</taxon>
        <taxon>Mycosphaerellaceae</taxon>
        <taxon>Zasmidium</taxon>
    </lineage>
</organism>
<feature type="region of interest" description="Disordered" evidence="2">
    <location>
        <begin position="1"/>
        <end position="23"/>
    </location>
</feature>
<dbReference type="GeneID" id="54570921"/>
<evidence type="ECO:0000256" key="1">
    <source>
        <dbReference type="ARBA" id="ARBA00009003"/>
    </source>
</evidence>
<dbReference type="Gene3D" id="3.90.550.20">
    <property type="match status" value="1"/>
</dbReference>
<dbReference type="InterPro" id="IPR029044">
    <property type="entry name" value="Nucleotide-diphossugar_trans"/>
</dbReference>
<gene>
    <name evidence="3" type="ORF">M409DRAFT_68006</name>
</gene>
<dbReference type="Pfam" id="PF04488">
    <property type="entry name" value="Gly_transf_sug"/>
    <property type="match status" value="1"/>
</dbReference>
<dbReference type="PANTHER" id="PTHR31834:SF8">
    <property type="entry name" value="TRANSFERASE, PUTATIVE (AFU_ORTHOLOGUE AFUA_6G14040)-RELATED"/>
    <property type="match status" value="1"/>
</dbReference>
<dbReference type="InterPro" id="IPR039367">
    <property type="entry name" value="Och1-like"/>
</dbReference>
<feature type="compositionally biased region" description="Basic and acidic residues" evidence="2">
    <location>
        <begin position="363"/>
        <end position="399"/>
    </location>
</feature>
<dbReference type="GO" id="GO:0000009">
    <property type="term" value="F:alpha-1,6-mannosyltransferase activity"/>
    <property type="evidence" value="ECO:0007669"/>
    <property type="project" value="InterPro"/>
</dbReference>
<dbReference type="AlphaFoldDB" id="A0A6A6CAI3"/>
<protein>
    <submittedName>
        <fullName evidence="3">Glycosyltransferase family 32 protein</fullName>
    </submittedName>
</protein>
<keyword evidence="3" id="KW-0808">Transferase</keyword>
<dbReference type="Proteomes" id="UP000799537">
    <property type="component" value="Unassembled WGS sequence"/>
</dbReference>
<evidence type="ECO:0000256" key="2">
    <source>
        <dbReference type="SAM" id="MobiDB-lite"/>
    </source>
</evidence>
<evidence type="ECO:0000313" key="3">
    <source>
        <dbReference type="EMBL" id="KAF2164061.1"/>
    </source>
</evidence>
<sequence length="421" mass="47905">MGRTASRTSDPEKMRLGSPKTPKDLLASVPQIGVPKQIQRILLPQPSFPRKIWQTWKVDPMRFEERDHNTAQTWITKNPEYRYEVLTDQNDMAYVETHFGPQGLNRPDIVFMYRELSARIIKADLLRYMIMYVEGGIYTDIDVEALKSADHFIPTRWQEKDVDLVIGVEIDQPDFKEHPILGSKCMSFCQWTFMSKPRQPVMLKLIENIMMWLRNVALEQNKPISQIELDFDQVISGTGPSAFTNAVLSEMSRRTGREVKWDEFHDINESKLTGGILVLTVEAFAAGQGHSDSGTHDGRQALVRHHYHASGWPTAHPRYSHPLYGEVERCNWVTECVNAWDENTALYAQLPDEEKMKMLEDARVEAERAQKEAEDAQREAEEEAAAKERAEKEAAEKPAKPPAPAAAQDPAAGLVEPPAAR</sequence>
<evidence type="ECO:0000313" key="4">
    <source>
        <dbReference type="Proteomes" id="UP000799537"/>
    </source>
</evidence>
<dbReference type="GO" id="GO:0000136">
    <property type="term" value="C:mannan polymerase complex"/>
    <property type="evidence" value="ECO:0007669"/>
    <property type="project" value="TreeGrafter"/>
</dbReference>
<dbReference type="EMBL" id="ML993605">
    <property type="protein sequence ID" value="KAF2164061.1"/>
    <property type="molecule type" value="Genomic_DNA"/>
</dbReference>
<dbReference type="InterPro" id="IPR007577">
    <property type="entry name" value="GlycoTrfase_DXD_sugar-bd_CS"/>
</dbReference>
<reference evidence="3" key="1">
    <citation type="journal article" date="2020" name="Stud. Mycol.">
        <title>101 Dothideomycetes genomes: a test case for predicting lifestyles and emergence of pathogens.</title>
        <authorList>
            <person name="Haridas S."/>
            <person name="Albert R."/>
            <person name="Binder M."/>
            <person name="Bloem J."/>
            <person name="Labutti K."/>
            <person name="Salamov A."/>
            <person name="Andreopoulos B."/>
            <person name="Baker S."/>
            <person name="Barry K."/>
            <person name="Bills G."/>
            <person name="Bluhm B."/>
            <person name="Cannon C."/>
            <person name="Castanera R."/>
            <person name="Culley D."/>
            <person name="Daum C."/>
            <person name="Ezra D."/>
            <person name="Gonzalez J."/>
            <person name="Henrissat B."/>
            <person name="Kuo A."/>
            <person name="Liang C."/>
            <person name="Lipzen A."/>
            <person name="Lutzoni F."/>
            <person name="Magnuson J."/>
            <person name="Mondo S."/>
            <person name="Nolan M."/>
            <person name="Ohm R."/>
            <person name="Pangilinan J."/>
            <person name="Park H.-J."/>
            <person name="Ramirez L."/>
            <person name="Alfaro M."/>
            <person name="Sun H."/>
            <person name="Tritt A."/>
            <person name="Yoshinaga Y."/>
            <person name="Zwiers L.-H."/>
            <person name="Turgeon B."/>
            <person name="Goodwin S."/>
            <person name="Spatafora J."/>
            <person name="Crous P."/>
            <person name="Grigoriev I."/>
        </authorList>
    </citation>
    <scope>NUCLEOTIDE SEQUENCE</scope>
    <source>
        <strain evidence="3">ATCC 36951</strain>
    </source>
</reference>
<keyword evidence="4" id="KW-1185">Reference proteome</keyword>
<name>A0A6A6CAI3_ZASCE</name>
<dbReference type="FunFam" id="3.90.550.20:FF:000004">
    <property type="entry name" value="Glycosyltransferase family 32 protein"/>
    <property type="match status" value="1"/>
</dbReference>
<dbReference type="RefSeq" id="XP_033664950.1">
    <property type="nucleotide sequence ID" value="XM_033817649.1"/>
</dbReference>
<proteinExistence type="inferred from homology"/>
<dbReference type="PANTHER" id="PTHR31834">
    <property type="entry name" value="INITIATION-SPECIFIC ALPHA-1,6-MANNOSYLTRANSFERASE"/>
    <property type="match status" value="1"/>
</dbReference>
<accession>A0A6A6CAI3</accession>
<comment type="similarity">
    <text evidence="1">Belongs to the glycosyltransferase 32 family.</text>
</comment>
<feature type="region of interest" description="Disordered" evidence="2">
    <location>
        <begin position="363"/>
        <end position="421"/>
    </location>
</feature>
<dbReference type="SUPFAM" id="SSF53448">
    <property type="entry name" value="Nucleotide-diphospho-sugar transferases"/>
    <property type="match status" value="1"/>
</dbReference>
<dbReference type="OrthoDB" id="409543at2759"/>
<dbReference type="GO" id="GO:0006487">
    <property type="term" value="P:protein N-linked glycosylation"/>
    <property type="evidence" value="ECO:0007669"/>
    <property type="project" value="TreeGrafter"/>
</dbReference>